<accession>A0A518C336</accession>
<keyword evidence="6" id="KW-0436">Ligase</keyword>
<dbReference type="PROSITE" id="PS51987">
    <property type="entry name" value="GS_CATALYTIC"/>
    <property type="match status" value="1"/>
</dbReference>
<protein>
    <submittedName>
        <fullName evidence="6">Glutamine synthetase</fullName>
        <ecNumber evidence="6">6.3.1.2</ecNumber>
    </submittedName>
</protein>
<evidence type="ECO:0000259" key="4">
    <source>
        <dbReference type="PROSITE" id="PS51986"/>
    </source>
</evidence>
<evidence type="ECO:0000256" key="3">
    <source>
        <dbReference type="SAM" id="MobiDB-lite"/>
    </source>
</evidence>
<dbReference type="GO" id="GO:0004356">
    <property type="term" value="F:glutamine synthetase activity"/>
    <property type="evidence" value="ECO:0007669"/>
    <property type="project" value="UniProtKB-EC"/>
</dbReference>
<dbReference type="PANTHER" id="PTHR42974">
    <property type="entry name" value="GLUTAMINE SYNTHETASE"/>
    <property type="match status" value="1"/>
</dbReference>
<evidence type="ECO:0000313" key="6">
    <source>
        <dbReference type="EMBL" id="QDU73594.1"/>
    </source>
</evidence>
<dbReference type="GO" id="GO:0006542">
    <property type="term" value="P:glutamine biosynthetic process"/>
    <property type="evidence" value="ECO:0007669"/>
    <property type="project" value="InterPro"/>
</dbReference>
<sequence length="750" mass="81898">MSTVSKGKAGSNGTTTTGNGSGYAGGSARMAAIAAVTNYKPSAPAMNFLETPTQELFSANVFSKSVMKDRLPKPIFKTLMKTIETGEKLDTTVADYVASAMKDWAIEKGATHYAHVFYPLTGFTAEKHDSFLSPDGSGSAVAEFSGSQLIQGEPDGSSFPSGGIRQTFEARGYTAWDVTSPAYIMENPNGTTLCIPTAFVSWTGEALDKKTPVLRSMQALNKQAQRILALFGHTDGAMVSSTAGPEQEYFLVDRNFFFARPDLLNAGRTLFGAKPPKGQEFDDHYFGAIPDRVLAFMLETERELFKLGIPVKTRHNEVAPGQYEIAPMFEFANVATDHQQMIMITLKRVAEKYGMACLTHEKPFAGVNGSGKHVNWSMGSSSQGNLLDPGDTPHENAQFLVFCAAVIRAVHKFQGLLRAVVASASNDHRLGANEAPPAIISIFLGDQLTDVFEQIKGGGASSSIPKGTLEIGADVLPPLPKDAGDRNRTSPFAFTGNRFEFRAVGSNQSIAGPLVAMNTIVAESLDYCATKLEEATGGDPSKLNAALTKLMTDIINEHGAIIFNGDGYSEEWHQEAEKRGLLNLKTTADALPFLEKPEVKELFTKYNVLSERELESRLETYLEQYCKSIAVETNLTIEMARTMIFPAAVRYQNELASTCANLQALGYEFDKDTLDKVTSLVKSLQDSIATLASLAVKAEEIECWHKKSECCCKEVLPAMNEVRKYADELEDYVADDLWPLPTYQEMLFIR</sequence>
<dbReference type="InterPro" id="IPR008146">
    <property type="entry name" value="Gln_synth_cat_dom"/>
</dbReference>
<feature type="domain" description="GS catalytic" evidence="5">
    <location>
        <begin position="216"/>
        <end position="644"/>
    </location>
</feature>
<dbReference type="Pfam" id="PF12437">
    <property type="entry name" value="GSIII_N"/>
    <property type="match status" value="1"/>
</dbReference>
<dbReference type="AlphaFoldDB" id="A0A518C336"/>
<feature type="region of interest" description="Disordered" evidence="3">
    <location>
        <begin position="1"/>
        <end position="21"/>
    </location>
</feature>
<dbReference type="Proteomes" id="UP000318626">
    <property type="component" value="Chromosome"/>
</dbReference>
<dbReference type="EMBL" id="CP036289">
    <property type="protein sequence ID" value="QDU73594.1"/>
    <property type="molecule type" value="Genomic_DNA"/>
</dbReference>
<evidence type="ECO:0000259" key="5">
    <source>
        <dbReference type="PROSITE" id="PS51987"/>
    </source>
</evidence>
<dbReference type="Pfam" id="PF00120">
    <property type="entry name" value="Gln-synt_C"/>
    <property type="match status" value="1"/>
</dbReference>
<reference evidence="7" key="1">
    <citation type="submission" date="2019-02" db="EMBL/GenBank/DDBJ databases">
        <title>Deep-cultivation of Planctomycetes and their phenomic and genomic characterization uncovers novel biology.</title>
        <authorList>
            <person name="Wiegand S."/>
            <person name="Jogler M."/>
            <person name="Boedeker C."/>
            <person name="Pinto D."/>
            <person name="Vollmers J."/>
            <person name="Rivas-Marin E."/>
            <person name="Kohn T."/>
            <person name="Peeters S.H."/>
            <person name="Heuer A."/>
            <person name="Rast P."/>
            <person name="Oberbeckmann S."/>
            <person name="Bunk B."/>
            <person name="Jeske O."/>
            <person name="Meyerdierks A."/>
            <person name="Storesund J.E."/>
            <person name="Kallscheuer N."/>
            <person name="Luecker S."/>
            <person name="Lage O.M."/>
            <person name="Pohl T."/>
            <person name="Merkel B.J."/>
            <person name="Hornburger P."/>
            <person name="Mueller R.-W."/>
            <person name="Bruemmer F."/>
            <person name="Labrenz M."/>
            <person name="Spormann A.M."/>
            <person name="Op den Camp H."/>
            <person name="Overmann J."/>
            <person name="Amann R."/>
            <person name="Jetten M.S.M."/>
            <person name="Mascher T."/>
            <person name="Medema M.H."/>
            <person name="Devos D.P."/>
            <person name="Kaster A.-K."/>
            <person name="Ovreas L."/>
            <person name="Rohde M."/>
            <person name="Galperin M.Y."/>
            <person name="Jogler C."/>
        </authorList>
    </citation>
    <scope>NUCLEOTIDE SEQUENCE [LARGE SCALE GENOMIC DNA]</scope>
    <source>
        <strain evidence="7">Pan97</strain>
    </source>
</reference>
<dbReference type="InterPro" id="IPR014746">
    <property type="entry name" value="Gln_synth/guanido_kin_cat_dom"/>
</dbReference>
<dbReference type="PROSITE" id="PS51986">
    <property type="entry name" value="GS_BETA_GRASP"/>
    <property type="match status" value="1"/>
</dbReference>
<dbReference type="InterPro" id="IPR052725">
    <property type="entry name" value="GS_Type-3"/>
</dbReference>
<evidence type="ECO:0000256" key="2">
    <source>
        <dbReference type="RuleBase" id="RU000384"/>
    </source>
</evidence>
<dbReference type="InterPro" id="IPR027303">
    <property type="entry name" value="Gln_synth_gly_rich_site"/>
</dbReference>
<proteinExistence type="inferred from homology"/>
<evidence type="ECO:0000313" key="7">
    <source>
        <dbReference type="Proteomes" id="UP000318626"/>
    </source>
</evidence>
<feature type="domain" description="GS beta-grasp" evidence="4">
    <location>
        <begin position="111"/>
        <end position="204"/>
    </location>
</feature>
<keyword evidence="7" id="KW-1185">Reference proteome</keyword>
<gene>
    <name evidence="6" type="primary">glnA_1</name>
    <name evidence="6" type="ORF">Pan97_05700</name>
</gene>
<dbReference type="KEGG" id="bvo:Pan97_05700"/>
<dbReference type="Gene3D" id="1.20.120.1560">
    <property type="match status" value="1"/>
</dbReference>
<dbReference type="Gene3D" id="3.30.590.10">
    <property type="entry name" value="Glutamine synthetase/guanido kinase, catalytic domain"/>
    <property type="match status" value="1"/>
</dbReference>
<feature type="compositionally biased region" description="Low complexity" evidence="3">
    <location>
        <begin position="1"/>
        <end position="18"/>
    </location>
</feature>
<dbReference type="SUPFAM" id="SSF55931">
    <property type="entry name" value="Glutamine synthetase/guanido kinase"/>
    <property type="match status" value="1"/>
</dbReference>
<dbReference type="PANTHER" id="PTHR42974:SF1">
    <property type="entry name" value="TYPE-3 GLUTAMINE SYNTHETASE"/>
    <property type="match status" value="1"/>
</dbReference>
<dbReference type="InterPro" id="IPR040577">
    <property type="entry name" value="Gln-synt_C"/>
</dbReference>
<dbReference type="Pfam" id="PF18318">
    <property type="entry name" value="Gln-synt_C-ter"/>
    <property type="match status" value="1"/>
</dbReference>
<organism evidence="6 7">
    <name type="scientific">Bremerella volcania</name>
    <dbReference type="NCBI Taxonomy" id="2527984"/>
    <lineage>
        <taxon>Bacteria</taxon>
        <taxon>Pseudomonadati</taxon>
        <taxon>Planctomycetota</taxon>
        <taxon>Planctomycetia</taxon>
        <taxon>Pirellulales</taxon>
        <taxon>Pirellulaceae</taxon>
        <taxon>Bremerella</taxon>
    </lineage>
</organism>
<evidence type="ECO:0000256" key="1">
    <source>
        <dbReference type="PROSITE-ProRule" id="PRU01330"/>
    </source>
</evidence>
<dbReference type="PROSITE" id="PS00181">
    <property type="entry name" value="GLNA_ATP"/>
    <property type="match status" value="1"/>
</dbReference>
<dbReference type="SMART" id="SM01230">
    <property type="entry name" value="Gln-synt_C"/>
    <property type="match status" value="1"/>
</dbReference>
<comment type="similarity">
    <text evidence="1 2">Belongs to the glutamine synthetase family.</text>
</comment>
<dbReference type="InterPro" id="IPR008147">
    <property type="entry name" value="Gln_synt_N"/>
</dbReference>
<dbReference type="InterPro" id="IPR022147">
    <property type="entry name" value="GSIII_N"/>
</dbReference>
<name>A0A518C336_9BACT</name>
<dbReference type="EC" id="6.3.1.2" evidence="6"/>